<accession>A0A4Y7R6L2</accession>
<evidence type="ECO:0000313" key="3">
    <source>
        <dbReference type="EMBL" id="TEB04598.1"/>
    </source>
</evidence>
<keyword evidence="4" id="KW-1185">Reference proteome</keyword>
<dbReference type="InterPro" id="IPR025306">
    <property type="entry name" value="Zn-bnd_dom_prob"/>
</dbReference>
<dbReference type="AlphaFoldDB" id="A0A4Y7R6L2"/>
<evidence type="ECO:0000259" key="1">
    <source>
        <dbReference type="Pfam" id="PF13451"/>
    </source>
</evidence>
<dbReference type="Proteomes" id="UP000298324">
    <property type="component" value="Unassembled WGS sequence"/>
</dbReference>
<feature type="domain" description="CxxC-x17-CxxC" evidence="2">
    <location>
        <begin position="69"/>
        <end position="105"/>
    </location>
</feature>
<protein>
    <submittedName>
        <fullName evidence="3">Uncharacterized protein</fullName>
    </submittedName>
</protein>
<name>A0A4Y7R6L2_9FIRM</name>
<dbReference type="RefSeq" id="WP_190258957.1">
    <property type="nucleotide sequence ID" value="NZ_QFGA01000003.1"/>
</dbReference>
<dbReference type="EMBL" id="QFGA01000003">
    <property type="protein sequence ID" value="TEB04598.1"/>
    <property type="molecule type" value="Genomic_DNA"/>
</dbReference>
<reference evidence="3 4" key="1">
    <citation type="journal article" date="2018" name="Environ. Microbiol.">
        <title>Novel energy conservation strategies and behaviour of Pelotomaculum schinkii driving syntrophic propionate catabolism.</title>
        <authorList>
            <person name="Hidalgo-Ahumada C.A.P."/>
            <person name="Nobu M.K."/>
            <person name="Narihiro T."/>
            <person name="Tamaki H."/>
            <person name="Liu W.T."/>
            <person name="Kamagata Y."/>
            <person name="Stams A.J.M."/>
            <person name="Imachi H."/>
            <person name="Sousa D.Z."/>
        </authorList>
    </citation>
    <scope>NUCLEOTIDE SEQUENCE [LARGE SCALE GENOMIC DNA]</scope>
    <source>
        <strain evidence="3 4">HH</strain>
    </source>
</reference>
<proteinExistence type="predicted"/>
<organism evidence="3 4">
    <name type="scientific">Pelotomaculum schinkii</name>
    <dbReference type="NCBI Taxonomy" id="78350"/>
    <lineage>
        <taxon>Bacteria</taxon>
        <taxon>Bacillati</taxon>
        <taxon>Bacillota</taxon>
        <taxon>Clostridia</taxon>
        <taxon>Eubacteriales</taxon>
        <taxon>Desulfotomaculaceae</taxon>
        <taxon>Pelotomaculum</taxon>
    </lineage>
</organism>
<dbReference type="Pfam" id="PF23477">
    <property type="entry name" value="zf_Tbcl_2"/>
    <property type="match status" value="1"/>
</dbReference>
<evidence type="ECO:0000313" key="4">
    <source>
        <dbReference type="Proteomes" id="UP000298324"/>
    </source>
</evidence>
<gene>
    <name evidence="3" type="ORF">Psch_03359</name>
</gene>
<dbReference type="Pfam" id="PF13451">
    <property type="entry name" value="zf_Tbcl"/>
    <property type="match status" value="1"/>
</dbReference>
<evidence type="ECO:0000259" key="2">
    <source>
        <dbReference type="Pfam" id="PF23477"/>
    </source>
</evidence>
<dbReference type="NCBIfam" id="TIGR04272">
    <property type="entry name" value="cxxc_cxxc_Mbark"/>
    <property type="match status" value="1"/>
</dbReference>
<feature type="domain" description="Probable zinc-binding" evidence="1">
    <location>
        <begin position="3"/>
        <end position="49"/>
    </location>
</feature>
<dbReference type="InterPro" id="IPR026363">
    <property type="entry name" value="CxxC-x17-CxxC_dom"/>
</dbReference>
<sequence>MLEDKLLTCKECGRNFIFSVSEQEFYAEKGFEHAPSRCQECRLARKNKKSEAGFNKGGYSQFSANRSIRETYETVCAECGCVTEVPFKPKEDRPVYCRQCYIQKKQKY</sequence>
<comment type="caution">
    <text evidence="3">The sequence shown here is derived from an EMBL/GenBank/DDBJ whole genome shotgun (WGS) entry which is preliminary data.</text>
</comment>